<dbReference type="SUPFAM" id="SSF143744">
    <property type="entry name" value="GlcG-like"/>
    <property type="match status" value="1"/>
</dbReference>
<dbReference type="PIRSF" id="PIRSF008757">
    <property type="entry name" value="UCP008757"/>
    <property type="match status" value="1"/>
</dbReference>
<sequence length="157" mass="17542">MENKYELLLAQLLQQESDLQFSAFTNQTAVEIGSAILSKAQSENKLIAVDIRKNGQLLFHAKMDGTGAGHDRWIERKNNVVKHFGHSSYYMHVLYKSWNTNVKDSEYLDPMEYATEGGSFPILIKNTGAVGTIAVSGLEGHLDHEMITATLEKLLKS</sequence>
<protein>
    <submittedName>
        <fullName evidence="1">Uncharacterized protein (UPF0303 family)</fullName>
    </submittedName>
</protein>
<dbReference type="PANTHER" id="PTHR28255:SF1">
    <property type="entry name" value="UPF0303 PROTEIN YBR137W"/>
    <property type="match status" value="1"/>
</dbReference>
<keyword evidence="2" id="KW-1185">Reference proteome</keyword>
<dbReference type="RefSeq" id="WP_307201414.1">
    <property type="nucleotide sequence ID" value="NZ_JAUSSU010000002.1"/>
</dbReference>
<organism evidence="1 2">
    <name type="scientific">Paenibacillus harenae</name>
    <dbReference type="NCBI Taxonomy" id="306543"/>
    <lineage>
        <taxon>Bacteria</taxon>
        <taxon>Bacillati</taxon>
        <taxon>Bacillota</taxon>
        <taxon>Bacilli</taxon>
        <taxon>Bacillales</taxon>
        <taxon>Paenibacillaceae</taxon>
        <taxon>Paenibacillus</taxon>
    </lineage>
</organism>
<name>A0ABT9TZ11_PAEHA</name>
<dbReference type="EMBL" id="JAUSSU010000002">
    <property type="protein sequence ID" value="MDQ0111434.1"/>
    <property type="molecule type" value="Genomic_DNA"/>
</dbReference>
<accession>A0ABT9TZ11</accession>
<reference evidence="1 2" key="1">
    <citation type="submission" date="2023-07" db="EMBL/GenBank/DDBJ databases">
        <title>Sorghum-associated microbial communities from plants grown in Nebraska, USA.</title>
        <authorList>
            <person name="Schachtman D."/>
        </authorList>
    </citation>
    <scope>NUCLEOTIDE SEQUENCE [LARGE SCALE GENOMIC DNA]</scope>
    <source>
        <strain evidence="1 2">CC482</strain>
    </source>
</reference>
<dbReference type="NCBIfam" id="NF002696">
    <property type="entry name" value="PRK02487.1-5"/>
    <property type="match status" value="1"/>
</dbReference>
<comment type="caution">
    <text evidence="1">The sequence shown here is derived from an EMBL/GenBank/DDBJ whole genome shotgun (WGS) entry which is preliminary data.</text>
</comment>
<dbReference type="Pfam" id="PF03928">
    <property type="entry name" value="HbpS-like"/>
    <property type="match status" value="1"/>
</dbReference>
<gene>
    <name evidence="1" type="ORF">J2T15_000867</name>
</gene>
<evidence type="ECO:0000313" key="1">
    <source>
        <dbReference type="EMBL" id="MDQ0111434.1"/>
    </source>
</evidence>
<dbReference type="Proteomes" id="UP001229346">
    <property type="component" value="Unassembled WGS sequence"/>
</dbReference>
<evidence type="ECO:0000313" key="2">
    <source>
        <dbReference type="Proteomes" id="UP001229346"/>
    </source>
</evidence>
<dbReference type="InterPro" id="IPR005624">
    <property type="entry name" value="PduO/GlcC-like"/>
</dbReference>
<proteinExistence type="predicted"/>
<dbReference type="PANTHER" id="PTHR28255">
    <property type="match status" value="1"/>
</dbReference>
<dbReference type="InterPro" id="IPR010371">
    <property type="entry name" value="YBR137W-like"/>
</dbReference>
<dbReference type="Gene3D" id="3.30.450.150">
    <property type="entry name" value="Haem-degrading domain"/>
    <property type="match status" value="1"/>
</dbReference>
<dbReference type="InterPro" id="IPR038084">
    <property type="entry name" value="PduO/GlcC-like_sf"/>
</dbReference>